<organism evidence="2 3">
    <name type="scientific">Podospora australis</name>
    <dbReference type="NCBI Taxonomy" id="1536484"/>
    <lineage>
        <taxon>Eukaryota</taxon>
        <taxon>Fungi</taxon>
        <taxon>Dikarya</taxon>
        <taxon>Ascomycota</taxon>
        <taxon>Pezizomycotina</taxon>
        <taxon>Sordariomycetes</taxon>
        <taxon>Sordariomycetidae</taxon>
        <taxon>Sordariales</taxon>
        <taxon>Podosporaceae</taxon>
        <taxon>Podospora</taxon>
    </lineage>
</organism>
<sequence>MVAVQWPATAGQHDASVLVERCRVSSTSSCKFIYLFELNQELNIEADINILSNVVQSRGCTIVIAYLLSFRVQEQANYKPQHFTARAPQLKEHNSFPTEQHPERHLVSAVSRVYARAVAAAPTFTSRRRQSGREPGSFVRKVEQEAGWETGSPKARSNLLAFRDGWAPFTRCANNGERSQMILDNPRSPWSLEEPADVATSPQNANEREKNDPSEPRIRGKKCIIFWVRLQQHAQ</sequence>
<evidence type="ECO:0000256" key="1">
    <source>
        <dbReference type="SAM" id="MobiDB-lite"/>
    </source>
</evidence>
<feature type="compositionally biased region" description="Basic and acidic residues" evidence="1">
    <location>
        <begin position="206"/>
        <end position="216"/>
    </location>
</feature>
<feature type="region of interest" description="Disordered" evidence="1">
    <location>
        <begin position="180"/>
        <end position="216"/>
    </location>
</feature>
<accession>A0AAN7AFT4</accession>
<dbReference type="EMBL" id="MU864464">
    <property type="protein sequence ID" value="KAK4185034.1"/>
    <property type="molecule type" value="Genomic_DNA"/>
</dbReference>
<protein>
    <submittedName>
        <fullName evidence="2">Uncharacterized protein</fullName>
    </submittedName>
</protein>
<proteinExistence type="predicted"/>
<comment type="caution">
    <text evidence="2">The sequence shown here is derived from an EMBL/GenBank/DDBJ whole genome shotgun (WGS) entry which is preliminary data.</text>
</comment>
<feature type="region of interest" description="Disordered" evidence="1">
    <location>
        <begin position="124"/>
        <end position="150"/>
    </location>
</feature>
<name>A0AAN7AFT4_9PEZI</name>
<gene>
    <name evidence="2" type="ORF">QBC35DRAFT_476711</name>
</gene>
<evidence type="ECO:0000313" key="2">
    <source>
        <dbReference type="EMBL" id="KAK4185034.1"/>
    </source>
</evidence>
<reference evidence="2" key="1">
    <citation type="journal article" date="2023" name="Mol. Phylogenet. Evol.">
        <title>Genome-scale phylogeny and comparative genomics of the fungal order Sordariales.</title>
        <authorList>
            <person name="Hensen N."/>
            <person name="Bonometti L."/>
            <person name="Westerberg I."/>
            <person name="Brannstrom I.O."/>
            <person name="Guillou S."/>
            <person name="Cros-Aarteil S."/>
            <person name="Calhoun S."/>
            <person name="Haridas S."/>
            <person name="Kuo A."/>
            <person name="Mondo S."/>
            <person name="Pangilinan J."/>
            <person name="Riley R."/>
            <person name="LaButti K."/>
            <person name="Andreopoulos B."/>
            <person name="Lipzen A."/>
            <person name="Chen C."/>
            <person name="Yan M."/>
            <person name="Daum C."/>
            <person name="Ng V."/>
            <person name="Clum A."/>
            <person name="Steindorff A."/>
            <person name="Ohm R.A."/>
            <person name="Martin F."/>
            <person name="Silar P."/>
            <person name="Natvig D.O."/>
            <person name="Lalanne C."/>
            <person name="Gautier V."/>
            <person name="Ament-Velasquez S.L."/>
            <person name="Kruys A."/>
            <person name="Hutchinson M.I."/>
            <person name="Powell A.J."/>
            <person name="Barry K."/>
            <person name="Miller A.N."/>
            <person name="Grigoriev I.V."/>
            <person name="Debuchy R."/>
            <person name="Gladieux P."/>
            <person name="Hiltunen Thoren M."/>
            <person name="Johannesson H."/>
        </authorList>
    </citation>
    <scope>NUCLEOTIDE SEQUENCE</scope>
    <source>
        <strain evidence="2">PSN309</strain>
    </source>
</reference>
<keyword evidence="3" id="KW-1185">Reference proteome</keyword>
<dbReference type="Proteomes" id="UP001302126">
    <property type="component" value="Unassembled WGS sequence"/>
</dbReference>
<dbReference type="AlphaFoldDB" id="A0AAN7AFT4"/>
<reference evidence="2" key="2">
    <citation type="submission" date="2023-05" db="EMBL/GenBank/DDBJ databases">
        <authorList>
            <consortium name="Lawrence Berkeley National Laboratory"/>
            <person name="Steindorff A."/>
            <person name="Hensen N."/>
            <person name="Bonometti L."/>
            <person name="Westerberg I."/>
            <person name="Brannstrom I.O."/>
            <person name="Guillou S."/>
            <person name="Cros-Aarteil S."/>
            <person name="Calhoun S."/>
            <person name="Haridas S."/>
            <person name="Kuo A."/>
            <person name="Mondo S."/>
            <person name="Pangilinan J."/>
            <person name="Riley R."/>
            <person name="Labutti K."/>
            <person name="Andreopoulos B."/>
            <person name="Lipzen A."/>
            <person name="Chen C."/>
            <person name="Yanf M."/>
            <person name="Daum C."/>
            <person name="Ng V."/>
            <person name="Clum A."/>
            <person name="Ohm R."/>
            <person name="Martin F."/>
            <person name="Silar P."/>
            <person name="Natvig D."/>
            <person name="Lalanne C."/>
            <person name="Gautier V."/>
            <person name="Ament-Velasquez S.L."/>
            <person name="Kruys A."/>
            <person name="Hutchinson M.I."/>
            <person name="Powell A.J."/>
            <person name="Barry K."/>
            <person name="Miller A.N."/>
            <person name="Grigoriev I.V."/>
            <person name="Debuchy R."/>
            <person name="Gladieux P."/>
            <person name="Thoren M.H."/>
            <person name="Johannesson H."/>
        </authorList>
    </citation>
    <scope>NUCLEOTIDE SEQUENCE</scope>
    <source>
        <strain evidence="2">PSN309</strain>
    </source>
</reference>
<evidence type="ECO:0000313" key="3">
    <source>
        <dbReference type="Proteomes" id="UP001302126"/>
    </source>
</evidence>